<dbReference type="PANTHER" id="PTHR13947:SF37">
    <property type="entry name" value="LD18367P"/>
    <property type="match status" value="1"/>
</dbReference>
<comment type="caution">
    <text evidence="3">The sequence shown here is derived from an EMBL/GenBank/DDBJ whole genome shotgun (WGS) entry which is preliminary data.</text>
</comment>
<organism evidence="3 4">
    <name type="scientific">Ohtaekwangia kribbensis</name>
    <dbReference type="NCBI Taxonomy" id="688913"/>
    <lineage>
        <taxon>Bacteria</taxon>
        <taxon>Pseudomonadati</taxon>
        <taxon>Bacteroidota</taxon>
        <taxon>Cytophagia</taxon>
        <taxon>Cytophagales</taxon>
        <taxon>Fulvivirgaceae</taxon>
        <taxon>Ohtaekwangia</taxon>
    </lineage>
</organism>
<evidence type="ECO:0000313" key="3">
    <source>
        <dbReference type="EMBL" id="MFD1003309.1"/>
    </source>
</evidence>
<sequence length="155" mass="17995">MSNTSIEIIPYEPTYQQAFKALNLEWLERYNLLEQIDMDMLNDPEKYILNDGGYIFLARLNNEIIGTAGLVKEHNNTCELVKMCVHRDHRAKGISKLLIEACISQARELGVERIVLFSNHQLQAAQELYKQYGFNYVTLEDSYFVTADIKMELKI</sequence>
<reference evidence="4" key="1">
    <citation type="journal article" date="2019" name="Int. J. Syst. Evol. Microbiol.">
        <title>The Global Catalogue of Microorganisms (GCM) 10K type strain sequencing project: providing services to taxonomists for standard genome sequencing and annotation.</title>
        <authorList>
            <consortium name="The Broad Institute Genomics Platform"/>
            <consortium name="The Broad Institute Genome Sequencing Center for Infectious Disease"/>
            <person name="Wu L."/>
            <person name="Ma J."/>
        </authorList>
    </citation>
    <scope>NUCLEOTIDE SEQUENCE [LARGE SCALE GENOMIC DNA]</scope>
    <source>
        <strain evidence="4">CCUG 58938</strain>
    </source>
</reference>
<dbReference type="GO" id="GO:0016746">
    <property type="term" value="F:acyltransferase activity"/>
    <property type="evidence" value="ECO:0007669"/>
    <property type="project" value="UniProtKB-KW"/>
</dbReference>
<evidence type="ECO:0000259" key="2">
    <source>
        <dbReference type="PROSITE" id="PS51186"/>
    </source>
</evidence>
<dbReference type="InterPro" id="IPR016181">
    <property type="entry name" value="Acyl_CoA_acyltransferase"/>
</dbReference>
<dbReference type="RefSeq" id="WP_377585844.1">
    <property type="nucleotide sequence ID" value="NZ_JBHTKA010000015.1"/>
</dbReference>
<dbReference type="PANTHER" id="PTHR13947">
    <property type="entry name" value="GNAT FAMILY N-ACETYLTRANSFERASE"/>
    <property type="match status" value="1"/>
</dbReference>
<proteinExistence type="predicted"/>
<protein>
    <submittedName>
        <fullName evidence="3">GNAT family N-acetyltransferase</fullName>
        <ecNumber evidence="3">2.3.-.-</ecNumber>
    </submittedName>
</protein>
<name>A0ABW3KAL4_9BACT</name>
<dbReference type="InterPro" id="IPR000182">
    <property type="entry name" value="GNAT_dom"/>
</dbReference>
<dbReference type="Pfam" id="PF00583">
    <property type="entry name" value="Acetyltransf_1"/>
    <property type="match status" value="1"/>
</dbReference>
<keyword evidence="3" id="KW-0012">Acyltransferase</keyword>
<dbReference type="InterPro" id="IPR050769">
    <property type="entry name" value="NAT_camello-type"/>
</dbReference>
<dbReference type="CDD" id="cd04301">
    <property type="entry name" value="NAT_SF"/>
    <property type="match status" value="1"/>
</dbReference>
<keyword evidence="1 3" id="KW-0808">Transferase</keyword>
<evidence type="ECO:0000256" key="1">
    <source>
        <dbReference type="ARBA" id="ARBA00022679"/>
    </source>
</evidence>
<dbReference type="SUPFAM" id="SSF55729">
    <property type="entry name" value="Acyl-CoA N-acyltransferases (Nat)"/>
    <property type="match status" value="1"/>
</dbReference>
<dbReference type="Gene3D" id="3.40.630.30">
    <property type="match status" value="1"/>
</dbReference>
<dbReference type="Proteomes" id="UP001597112">
    <property type="component" value="Unassembled WGS sequence"/>
</dbReference>
<dbReference type="EC" id="2.3.-.-" evidence="3"/>
<dbReference type="PROSITE" id="PS51186">
    <property type="entry name" value="GNAT"/>
    <property type="match status" value="1"/>
</dbReference>
<evidence type="ECO:0000313" key="4">
    <source>
        <dbReference type="Proteomes" id="UP001597112"/>
    </source>
</evidence>
<accession>A0ABW3KAL4</accession>
<dbReference type="EMBL" id="JBHTKA010000015">
    <property type="protein sequence ID" value="MFD1003309.1"/>
    <property type="molecule type" value="Genomic_DNA"/>
</dbReference>
<feature type="domain" description="N-acetyltransferase" evidence="2">
    <location>
        <begin position="6"/>
        <end position="155"/>
    </location>
</feature>
<gene>
    <name evidence="3" type="ORF">ACFQ21_28545</name>
</gene>
<keyword evidence="4" id="KW-1185">Reference proteome</keyword>